<evidence type="ECO:0000256" key="1">
    <source>
        <dbReference type="PROSITE-ProRule" id="PRU00117"/>
    </source>
</evidence>
<keyword evidence="1" id="KW-0694">RNA-binding</keyword>
<dbReference type="SUPFAM" id="SSF54791">
    <property type="entry name" value="Eukaryotic type KH-domain (KH-domain type I)"/>
    <property type="match status" value="1"/>
</dbReference>
<dbReference type="Pfam" id="PF00013">
    <property type="entry name" value="KH_1"/>
    <property type="match status" value="1"/>
</dbReference>
<organism evidence="6">
    <name type="scientific">Schistosoma curassoni</name>
    <dbReference type="NCBI Taxonomy" id="6186"/>
    <lineage>
        <taxon>Eukaryota</taxon>
        <taxon>Metazoa</taxon>
        <taxon>Spiralia</taxon>
        <taxon>Lophotrochozoa</taxon>
        <taxon>Platyhelminthes</taxon>
        <taxon>Trematoda</taxon>
        <taxon>Digenea</taxon>
        <taxon>Strigeidida</taxon>
        <taxon>Schistosomatoidea</taxon>
        <taxon>Schistosomatidae</taxon>
        <taxon>Schistosoma</taxon>
    </lineage>
</organism>
<feature type="compositionally biased region" description="Polar residues" evidence="2">
    <location>
        <begin position="493"/>
        <end position="507"/>
    </location>
</feature>
<feature type="compositionally biased region" description="Acidic residues" evidence="2">
    <location>
        <begin position="116"/>
        <end position="132"/>
    </location>
</feature>
<dbReference type="Gene3D" id="3.30.1370.10">
    <property type="entry name" value="K Homology domain, type 1"/>
    <property type="match status" value="1"/>
</dbReference>
<dbReference type="GO" id="GO:0003723">
    <property type="term" value="F:RNA binding"/>
    <property type="evidence" value="ECO:0007669"/>
    <property type="project" value="UniProtKB-UniRule"/>
</dbReference>
<evidence type="ECO:0000313" key="6">
    <source>
        <dbReference type="WBParaSite" id="SCUD_0000107801-mRNA-1"/>
    </source>
</evidence>
<protein>
    <submittedName>
        <fullName evidence="6">KH_dom_type_1 domain-containing protein</fullName>
    </submittedName>
</protein>
<keyword evidence="5" id="KW-1185">Reference proteome</keyword>
<feature type="compositionally biased region" description="Basic and acidic residues" evidence="2">
    <location>
        <begin position="90"/>
        <end position="106"/>
    </location>
</feature>
<dbReference type="PROSITE" id="PS50084">
    <property type="entry name" value="KH_TYPE_1"/>
    <property type="match status" value="1"/>
</dbReference>
<feature type="region of interest" description="Disordered" evidence="2">
    <location>
        <begin position="493"/>
        <end position="512"/>
    </location>
</feature>
<feature type="compositionally biased region" description="Basic and acidic residues" evidence="2">
    <location>
        <begin position="65"/>
        <end position="75"/>
    </location>
</feature>
<dbReference type="STRING" id="6186.A0A183JEG6"/>
<evidence type="ECO:0000256" key="2">
    <source>
        <dbReference type="SAM" id="MobiDB-lite"/>
    </source>
</evidence>
<dbReference type="AlphaFoldDB" id="A0A183JEG6"/>
<dbReference type="EMBL" id="UZAK01000832">
    <property type="protein sequence ID" value="VDO65483.1"/>
    <property type="molecule type" value="Genomic_DNA"/>
</dbReference>
<reference evidence="6" key="1">
    <citation type="submission" date="2016-06" db="UniProtKB">
        <authorList>
            <consortium name="WormBaseParasite"/>
        </authorList>
    </citation>
    <scope>IDENTIFICATION</scope>
</reference>
<sequence length="621" mass="69435">MSLGSIFWPQSVCAKLGKNTNFQYYNKRSLVRSMNTPKTDITLSKNIENNNLNSTNIVNVDDENDTNKQEQDKSINDNTDNLETINDDDEKSKINPKTKENIDNTFDHSSINIELSVDDDNDDDGDEEGEDQEAIHNKTIDSVVSSDFEQDKNESTVVLEMSSENKETELQSPSNNCIDSDMQKSDKLDQLKSDQCAFERLARSTNPKETNLTMVTAVQQSLIAAVGPIAWLATGGMLYMRVSYNEAGALIGSEGSRIQQLMQVTGAEIHVGKMTTGSSSSNDNSSQKLFCLATLICLPYRFLWWLTTHNPGFIETSQSSSILTSTVFSKSDDSGTTNNNNKSGTSPLNWIQSLASRRLNANLSSNDSVKKFIHVLPEPRRRKRLVQQQLKRINATLRGQQQQLNYTGGNCLSKSLILPPRGLTNDGLDQLWAHPNRIPLEIYADFDTTQLILTNLHHMLALWLYGQSLAGTSVQSFIQAPIVYVLPNGRPANMSTSDSANSRSYSKSNRHNTDQPDYWTLMPGRQDAFLNSLRQPFHIPLLPGGIPNFGSSTTGPPNYSTPMLPDRSNCTNLAQSFFYPRYPLINWHGIANSKYSGQTMISDRKLLLLVKLCYMFGYSFH</sequence>
<accession>A0A183JEG6</accession>
<evidence type="ECO:0000259" key="3">
    <source>
        <dbReference type="Pfam" id="PF00013"/>
    </source>
</evidence>
<proteinExistence type="predicted"/>
<feature type="domain" description="K Homology" evidence="3">
    <location>
        <begin position="240"/>
        <end position="273"/>
    </location>
</feature>
<reference evidence="4 5" key="2">
    <citation type="submission" date="2018-11" db="EMBL/GenBank/DDBJ databases">
        <authorList>
            <consortium name="Pathogen Informatics"/>
        </authorList>
    </citation>
    <scope>NUCLEOTIDE SEQUENCE [LARGE SCALE GENOMIC DNA]</scope>
    <source>
        <strain evidence="4">Dakar</strain>
        <strain evidence="5">Dakar, Senegal</strain>
    </source>
</reference>
<evidence type="ECO:0000313" key="4">
    <source>
        <dbReference type="EMBL" id="VDO65483.1"/>
    </source>
</evidence>
<dbReference type="InterPro" id="IPR004088">
    <property type="entry name" value="KH_dom_type_1"/>
</dbReference>
<dbReference type="InterPro" id="IPR036612">
    <property type="entry name" value="KH_dom_type_1_sf"/>
</dbReference>
<gene>
    <name evidence="4" type="ORF">SCUD_LOCUS1079</name>
</gene>
<feature type="region of interest" description="Disordered" evidence="2">
    <location>
        <begin position="54"/>
        <end position="188"/>
    </location>
</feature>
<dbReference type="WBParaSite" id="SCUD_0000107801-mRNA-1">
    <property type="protein sequence ID" value="SCUD_0000107801-mRNA-1"/>
    <property type="gene ID" value="SCUD_0000107801"/>
</dbReference>
<evidence type="ECO:0000313" key="5">
    <source>
        <dbReference type="Proteomes" id="UP000279833"/>
    </source>
</evidence>
<name>A0A183JEG6_9TREM</name>
<dbReference type="Proteomes" id="UP000279833">
    <property type="component" value="Unassembled WGS sequence"/>
</dbReference>